<feature type="chain" id="PRO_5021191737" evidence="2">
    <location>
        <begin position="23"/>
        <end position="295"/>
    </location>
</feature>
<evidence type="ECO:0000256" key="2">
    <source>
        <dbReference type="SAM" id="SignalP"/>
    </source>
</evidence>
<protein>
    <submittedName>
        <fullName evidence="3">Uncharacterized protein</fullName>
    </submittedName>
</protein>
<keyword evidence="1" id="KW-1133">Transmembrane helix</keyword>
<keyword evidence="1" id="KW-0812">Transmembrane</keyword>
<evidence type="ECO:0000313" key="3">
    <source>
        <dbReference type="EMBL" id="GBN48126.1"/>
    </source>
</evidence>
<proteinExistence type="predicted"/>
<accession>A0A4Y2PDM2</accession>
<comment type="caution">
    <text evidence="3">The sequence shown here is derived from an EMBL/GenBank/DDBJ whole genome shotgun (WGS) entry which is preliminary data.</text>
</comment>
<sequence length="295" mass="34272">MRRLLWILILLLVYVPFPYIEKTKPSSPTTDSTVAAMERHLMHNITFQWKEAGFGDYIFPDLAYVEPYEKHEFEDYIIDETPLDEDVFEENSIQGETAKKESCVETVEIEEGQDYVLYTCIDGVVVNVTRIPKVFRDMPTYYPRQIHVHPAGFTLYDTPKELRSMSYEDEFFVRELYTTLALTLNTLLYNTMVFCLIRIHFPNSPNLTGVASVLLCLVYLVFCVWGNRLKSLALIHNMSQSKEHRNFRRDDVRVQKSLVYSSATDSETTTFGRFYTGKGCQAMSHMGAFSEFCVR</sequence>
<dbReference type="Proteomes" id="UP000499080">
    <property type="component" value="Unassembled WGS sequence"/>
</dbReference>
<name>A0A4Y2PDM2_ARAVE</name>
<organism evidence="3 4">
    <name type="scientific">Araneus ventricosus</name>
    <name type="common">Orbweaver spider</name>
    <name type="synonym">Epeira ventricosa</name>
    <dbReference type="NCBI Taxonomy" id="182803"/>
    <lineage>
        <taxon>Eukaryota</taxon>
        <taxon>Metazoa</taxon>
        <taxon>Ecdysozoa</taxon>
        <taxon>Arthropoda</taxon>
        <taxon>Chelicerata</taxon>
        <taxon>Arachnida</taxon>
        <taxon>Araneae</taxon>
        <taxon>Araneomorphae</taxon>
        <taxon>Entelegynae</taxon>
        <taxon>Araneoidea</taxon>
        <taxon>Araneidae</taxon>
        <taxon>Araneus</taxon>
    </lineage>
</organism>
<feature type="signal peptide" evidence="2">
    <location>
        <begin position="1"/>
        <end position="22"/>
    </location>
</feature>
<evidence type="ECO:0000313" key="4">
    <source>
        <dbReference type="Proteomes" id="UP000499080"/>
    </source>
</evidence>
<feature type="transmembrane region" description="Helical" evidence="1">
    <location>
        <begin position="207"/>
        <end position="225"/>
    </location>
</feature>
<keyword evidence="4" id="KW-1185">Reference proteome</keyword>
<keyword evidence="1" id="KW-0472">Membrane</keyword>
<gene>
    <name evidence="3" type="ORF">AVEN_236539_1</name>
</gene>
<keyword evidence="2" id="KW-0732">Signal</keyword>
<dbReference type="AlphaFoldDB" id="A0A4Y2PDM2"/>
<dbReference type="EMBL" id="BGPR01010816">
    <property type="protein sequence ID" value="GBN48126.1"/>
    <property type="molecule type" value="Genomic_DNA"/>
</dbReference>
<evidence type="ECO:0000256" key="1">
    <source>
        <dbReference type="SAM" id="Phobius"/>
    </source>
</evidence>
<reference evidence="3 4" key="1">
    <citation type="journal article" date="2019" name="Sci. Rep.">
        <title>Orb-weaving spider Araneus ventricosus genome elucidates the spidroin gene catalogue.</title>
        <authorList>
            <person name="Kono N."/>
            <person name="Nakamura H."/>
            <person name="Ohtoshi R."/>
            <person name="Moran D.A.P."/>
            <person name="Shinohara A."/>
            <person name="Yoshida Y."/>
            <person name="Fujiwara M."/>
            <person name="Mori M."/>
            <person name="Tomita M."/>
            <person name="Arakawa K."/>
        </authorList>
    </citation>
    <scope>NUCLEOTIDE SEQUENCE [LARGE SCALE GENOMIC DNA]</scope>
</reference>